<gene>
    <name evidence="1" type="ORF">H5410_002202</name>
</gene>
<dbReference type="Proteomes" id="UP000824120">
    <property type="component" value="Chromosome 1"/>
</dbReference>
<dbReference type="EMBL" id="JACXVP010000001">
    <property type="protein sequence ID" value="KAG5630485.1"/>
    <property type="molecule type" value="Genomic_DNA"/>
</dbReference>
<evidence type="ECO:0000313" key="2">
    <source>
        <dbReference type="Proteomes" id="UP000824120"/>
    </source>
</evidence>
<evidence type="ECO:0000313" key="1">
    <source>
        <dbReference type="EMBL" id="KAG5630485.1"/>
    </source>
</evidence>
<sequence>RAKSLPASSFLRSPESLNPNELIVYSRRKRLNDQTTQLQSSPKRKGEKFTFHFMMQFKLVSWNVRGLNNRDKRRVIKNIMGD</sequence>
<proteinExistence type="predicted"/>
<keyword evidence="2" id="KW-1185">Reference proteome</keyword>
<reference evidence="1 2" key="1">
    <citation type="submission" date="2020-09" db="EMBL/GenBank/DDBJ databases">
        <title>De no assembly of potato wild relative species, Solanum commersonii.</title>
        <authorList>
            <person name="Cho K."/>
        </authorList>
    </citation>
    <scope>NUCLEOTIDE SEQUENCE [LARGE SCALE GENOMIC DNA]</scope>
    <source>
        <strain evidence="1">LZ3.2</strain>
        <tissue evidence="1">Leaf</tissue>
    </source>
</reference>
<organism evidence="1 2">
    <name type="scientific">Solanum commersonii</name>
    <name type="common">Commerson's wild potato</name>
    <name type="synonym">Commerson's nightshade</name>
    <dbReference type="NCBI Taxonomy" id="4109"/>
    <lineage>
        <taxon>Eukaryota</taxon>
        <taxon>Viridiplantae</taxon>
        <taxon>Streptophyta</taxon>
        <taxon>Embryophyta</taxon>
        <taxon>Tracheophyta</taxon>
        <taxon>Spermatophyta</taxon>
        <taxon>Magnoliopsida</taxon>
        <taxon>eudicotyledons</taxon>
        <taxon>Gunneridae</taxon>
        <taxon>Pentapetalae</taxon>
        <taxon>asterids</taxon>
        <taxon>lamiids</taxon>
        <taxon>Solanales</taxon>
        <taxon>Solanaceae</taxon>
        <taxon>Solanoideae</taxon>
        <taxon>Solaneae</taxon>
        <taxon>Solanum</taxon>
    </lineage>
</organism>
<protein>
    <submittedName>
        <fullName evidence="1">Uncharacterized protein</fullName>
    </submittedName>
</protein>
<dbReference type="AlphaFoldDB" id="A0A9J6B116"/>
<comment type="caution">
    <text evidence="1">The sequence shown here is derived from an EMBL/GenBank/DDBJ whole genome shotgun (WGS) entry which is preliminary data.</text>
</comment>
<name>A0A9J6B116_SOLCO</name>
<accession>A0A9J6B116</accession>
<feature type="non-terminal residue" evidence="1">
    <location>
        <position position="1"/>
    </location>
</feature>